<organism evidence="2 3">
    <name type="scientific">Vitis vinifera</name>
    <name type="common">Grape</name>
    <dbReference type="NCBI Taxonomy" id="29760"/>
    <lineage>
        <taxon>Eukaryota</taxon>
        <taxon>Viridiplantae</taxon>
        <taxon>Streptophyta</taxon>
        <taxon>Embryophyta</taxon>
        <taxon>Tracheophyta</taxon>
        <taxon>Spermatophyta</taxon>
        <taxon>Magnoliopsida</taxon>
        <taxon>eudicotyledons</taxon>
        <taxon>Gunneridae</taxon>
        <taxon>Pentapetalae</taxon>
        <taxon>rosids</taxon>
        <taxon>Vitales</taxon>
        <taxon>Vitaceae</taxon>
        <taxon>Viteae</taxon>
        <taxon>Vitis</taxon>
    </lineage>
</organism>
<gene>
    <name evidence="2" type="ORF">VitviT2T_020682</name>
</gene>
<evidence type="ECO:0000256" key="1">
    <source>
        <dbReference type="SAM" id="MobiDB-lite"/>
    </source>
</evidence>
<feature type="region of interest" description="Disordered" evidence="1">
    <location>
        <begin position="183"/>
        <end position="209"/>
    </location>
</feature>
<reference evidence="2 3" key="1">
    <citation type="journal article" date="2023" name="Hortic Res">
        <title>The complete reference genome for grapevine (Vitis vinifera L.) genetics and breeding.</title>
        <authorList>
            <person name="Shi X."/>
            <person name="Cao S."/>
            <person name="Wang X."/>
            <person name="Huang S."/>
            <person name="Wang Y."/>
            <person name="Liu Z."/>
            <person name="Liu W."/>
            <person name="Leng X."/>
            <person name="Peng Y."/>
            <person name="Wang N."/>
            <person name="Wang Y."/>
            <person name="Ma Z."/>
            <person name="Xu X."/>
            <person name="Zhang F."/>
            <person name="Xue H."/>
            <person name="Zhong H."/>
            <person name="Wang Y."/>
            <person name="Zhang K."/>
            <person name="Velt A."/>
            <person name="Avia K."/>
            <person name="Holtgrawe D."/>
            <person name="Grimplet J."/>
            <person name="Matus J.T."/>
            <person name="Ware D."/>
            <person name="Wu X."/>
            <person name="Wang H."/>
            <person name="Liu C."/>
            <person name="Fang Y."/>
            <person name="Rustenholz C."/>
            <person name="Cheng Z."/>
            <person name="Xiao H."/>
            <person name="Zhou Y."/>
        </authorList>
    </citation>
    <scope>NUCLEOTIDE SEQUENCE [LARGE SCALE GENOMIC DNA]</scope>
    <source>
        <strain evidence="3">cv. Pinot noir / PN40024</strain>
        <tissue evidence="2">Leaf</tissue>
    </source>
</reference>
<proteinExistence type="predicted"/>
<evidence type="ECO:0000313" key="3">
    <source>
        <dbReference type="Proteomes" id="UP001227230"/>
    </source>
</evidence>
<dbReference type="PANTHER" id="PTHR37173">
    <property type="entry name" value="HYDROXYPROLINE-RICH GLYCOPROTEIN FAMILY PROTEIN"/>
    <property type="match status" value="1"/>
</dbReference>
<dbReference type="EMBL" id="CP126660">
    <property type="protein sequence ID" value="WKA02503.1"/>
    <property type="molecule type" value="Genomic_DNA"/>
</dbReference>
<dbReference type="Proteomes" id="UP001227230">
    <property type="component" value="Chromosome 13"/>
</dbReference>
<feature type="compositionally biased region" description="Basic and acidic residues" evidence="1">
    <location>
        <begin position="200"/>
        <end position="209"/>
    </location>
</feature>
<dbReference type="PANTHER" id="PTHR37173:SF1">
    <property type="entry name" value="PROLINE-RICH FAMILY PROTEIN"/>
    <property type="match status" value="1"/>
</dbReference>
<accession>A0ABY9D6C4</accession>
<dbReference type="InterPro" id="IPR028226">
    <property type="entry name" value="LIN37"/>
</dbReference>
<keyword evidence="3" id="KW-1185">Reference proteome</keyword>
<protein>
    <submittedName>
        <fullName evidence="2">Uncharacterized protein</fullName>
    </submittedName>
</protein>
<feature type="region of interest" description="Disordered" evidence="1">
    <location>
        <begin position="1"/>
        <end position="26"/>
    </location>
</feature>
<evidence type="ECO:0000313" key="2">
    <source>
        <dbReference type="EMBL" id="WKA02503.1"/>
    </source>
</evidence>
<feature type="region of interest" description="Disordered" evidence="1">
    <location>
        <begin position="247"/>
        <end position="288"/>
    </location>
</feature>
<sequence length="342" mass="37206">MASPDPPTTAATPAATTATTSTTTATTAMTTATIRSFSTLPPPAAPLTVDPMAIVRYPVGQPPHPLPYSTIRVPNPQLAKPHDPPQGILYPVASSGRGFIPKPLRPQSSDHNTVTVANPGAAFPPRSAATAAAAFSHQARPFGFPQSDLNYPVHSMRMPHLLPSHVGVTAVPGSAPIKGIPVSAHPKVAPSPPSVSDCNGYKDSRDRNRDDTFVTVRDRKVRISDGASIYALCRSWLRNGFSEETQPQHYDSMKSLPRPLPIPVTDPNLPKKKEDDEEEEDEGSVENLLPQDLLQRHIKRAKKVRARLREQRLKRIARYKTRLALLLPPPVERFRNDTGAGN</sequence>
<feature type="compositionally biased region" description="Acidic residues" evidence="1">
    <location>
        <begin position="275"/>
        <end position="284"/>
    </location>
</feature>
<name>A0ABY9D6C4_VITVI</name>
<feature type="compositionally biased region" description="Low complexity" evidence="1">
    <location>
        <begin position="8"/>
        <end position="26"/>
    </location>
</feature>
<dbReference type="Pfam" id="PF15306">
    <property type="entry name" value="LIN37"/>
    <property type="match status" value="1"/>
</dbReference>